<keyword evidence="23" id="KW-0675">Receptor</keyword>
<evidence type="ECO:0000256" key="2">
    <source>
        <dbReference type="ARBA" id="ARBA00004352"/>
    </source>
</evidence>
<evidence type="ECO:0000256" key="6">
    <source>
        <dbReference type="ARBA" id="ARBA00022692"/>
    </source>
</evidence>
<keyword evidence="24" id="KW-1185">Reference proteome</keyword>
<dbReference type="Pfam" id="PF12280">
    <property type="entry name" value="BSMAP"/>
    <property type="match status" value="1"/>
</dbReference>
<evidence type="ECO:0000256" key="21">
    <source>
        <dbReference type="SAM" id="Phobius"/>
    </source>
</evidence>
<comment type="function">
    <text evidence="19">Acts as a regulator of autophagy in response to S.aureus infection by promoting activation of LC3 (MAP1LC3A, MAP1LC3B or MAP1LC3C). Acts by interacting with ATG16L1, leading to promote a functional complex between LC3 and ATG16L1 and promoting LC3 lipidation and subsequent activation of autophagy. Modulates the O-glycosylation and complex N-glycosylation steps occurring during the Golgi maturation of several proteins such as APP, BACE1, SEAP or PRNP. Inhibits APP transport to the cell surface and further shedding.</text>
</comment>
<evidence type="ECO:0000256" key="7">
    <source>
        <dbReference type="ARBA" id="ARBA00022729"/>
    </source>
</evidence>
<dbReference type="GO" id="GO:0031902">
    <property type="term" value="C:late endosome membrane"/>
    <property type="evidence" value="ECO:0007669"/>
    <property type="project" value="UniProtKB-SubCell"/>
</dbReference>
<comment type="similarity">
    <text evidence="4">Belongs to the TMEM59 family.</text>
</comment>
<dbReference type="Proteomes" id="UP000031443">
    <property type="component" value="Unassembled WGS sequence"/>
</dbReference>
<dbReference type="Gene3D" id="4.10.400.10">
    <property type="entry name" value="Low-density Lipoprotein Receptor"/>
    <property type="match status" value="1"/>
</dbReference>
<keyword evidence="14" id="KW-0325">Glycoprotein</keyword>
<dbReference type="AlphaFoldDB" id="M7B8W4"/>
<dbReference type="InterPro" id="IPR057430">
    <property type="entry name" value="LDLRAD1_C"/>
</dbReference>
<organism evidence="23 24">
    <name type="scientific">Chelonia mydas</name>
    <name type="common">Green sea-turtle</name>
    <name type="synonym">Chelonia agassizi</name>
    <dbReference type="NCBI Taxonomy" id="8469"/>
    <lineage>
        <taxon>Eukaryota</taxon>
        <taxon>Metazoa</taxon>
        <taxon>Chordata</taxon>
        <taxon>Craniata</taxon>
        <taxon>Vertebrata</taxon>
        <taxon>Euteleostomi</taxon>
        <taxon>Archelosauria</taxon>
        <taxon>Testudinata</taxon>
        <taxon>Testudines</taxon>
        <taxon>Cryptodira</taxon>
        <taxon>Durocryptodira</taxon>
        <taxon>Americhelydia</taxon>
        <taxon>Chelonioidea</taxon>
        <taxon>Cheloniidae</taxon>
        <taxon>Chelonia</taxon>
    </lineage>
</organism>
<keyword evidence="15" id="KW-0458">Lysosome</keyword>
<keyword evidence="7" id="KW-0732">Signal</keyword>
<dbReference type="CDD" id="cd00112">
    <property type="entry name" value="LDLa"/>
    <property type="match status" value="1"/>
</dbReference>
<evidence type="ECO:0000256" key="14">
    <source>
        <dbReference type="ARBA" id="ARBA00023180"/>
    </source>
</evidence>
<dbReference type="Pfam" id="PF25241">
    <property type="entry name" value="LDLRAD1_C"/>
    <property type="match status" value="1"/>
</dbReference>
<keyword evidence="10" id="KW-0072">Autophagy</keyword>
<dbReference type="PANTHER" id="PTHR28652">
    <property type="entry name" value="TRANSMEMBRANE PROTEIN 59-LIKE PROTEIN"/>
    <property type="match status" value="1"/>
</dbReference>
<proteinExistence type="inferred from homology"/>
<gene>
    <name evidence="23" type="ORF">UY3_09300</name>
</gene>
<dbReference type="GO" id="GO:0000139">
    <property type="term" value="C:Golgi membrane"/>
    <property type="evidence" value="ECO:0007669"/>
    <property type="project" value="UniProtKB-SubCell"/>
</dbReference>
<evidence type="ECO:0000313" key="24">
    <source>
        <dbReference type="Proteomes" id="UP000031443"/>
    </source>
</evidence>
<keyword evidence="13" id="KW-1015">Disulfide bond</keyword>
<evidence type="ECO:0000256" key="4">
    <source>
        <dbReference type="ARBA" id="ARBA00009643"/>
    </source>
</evidence>
<evidence type="ECO:0000256" key="3">
    <source>
        <dbReference type="ARBA" id="ARBA00004614"/>
    </source>
</evidence>
<keyword evidence="23" id="KW-0449">Lipoprotein</keyword>
<feature type="region of interest" description="Disordered" evidence="20">
    <location>
        <begin position="1"/>
        <end position="50"/>
    </location>
</feature>
<sequence>MGLPWRLPRNLRPDTGLPMPSPARHGARRRPLHSGPKAQGLPPGSPGFSPAGTVPGVAQVTCTEAYSQSDEQYACHLGCQNQQPFAALRQEQSKPEVQYIPEDTTDLKESLLSETSYRCHECRACLSCTRRCLCISIIALLALGVVGAVIGFAVTFGLPPPTPDDLPGSLPGYLIFRCSNPVYWIYADKKCNGANDCGDCSDEKGALASCPPCGTQWWSCTPVFYEYCTCIPRALCRDRIQHCSDWSDEYACNR</sequence>
<keyword evidence="11" id="KW-0333">Golgi apparatus</keyword>
<reference evidence="24" key="1">
    <citation type="journal article" date="2013" name="Nat. Genet.">
        <title>The draft genomes of soft-shell turtle and green sea turtle yield insights into the development and evolution of the turtle-specific body plan.</title>
        <authorList>
            <person name="Wang Z."/>
            <person name="Pascual-Anaya J."/>
            <person name="Zadissa A."/>
            <person name="Li W."/>
            <person name="Niimura Y."/>
            <person name="Huang Z."/>
            <person name="Li C."/>
            <person name="White S."/>
            <person name="Xiong Z."/>
            <person name="Fang D."/>
            <person name="Wang B."/>
            <person name="Ming Y."/>
            <person name="Chen Y."/>
            <person name="Zheng Y."/>
            <person name="Kuraku S."/>
            <person name="Pignatelli M."/>
            <person name="Herrero J."/>
            <person name="Beal K."/>
            <person name="Nozawa M."/>
            <person name="Li Q."/>
            <person name="Wang J."/>
            <person name="Zhang H."/>
            <person name="Yu L."/>
            <person name="Shigenobu S."/>
            <person name="Wang J."/>
            <person name="Liu J."/>
            <person name="Flicek P."/>
            <person name="Searle S."/>
            <person name="Wang J."/>
            <person name="Kuratani S."/>
            <person name="Yin Y."/>
            <person name="Aken B."/>
            <person name="Zhang G."/>
            <person name="Irie N."/>
        </authorList>
    </citation>
    <scope>NUCLEOTIDE SEQUENCE [LARGE SCALE GENOMIC DNA]</scope>
</reference>
<dbReference type="GO" id="GO:0005886">
    <property type="term" value="C:plasma membrane"/>
    <property type="evidence" value="ECO:0007669"/>
    <property type="project" value="UniProtKB-SubCell"/>
</dbReference>
<evidence type="ECO:0000256" key="17">
    <source>
        <dbReference type="ARBA" id="ARBA00038589"/>
    </source>
</evidence>
<dbReference type="InterPro" id="IPR022065">
    <property type="entry name" value="Uncharacterised_TMEM59"/>
</dbReference>
<dbReference type="InterPro" id="IPR036055">
    <property type="entry name" value="LDL_receptor-like_sf"/>
</dbReference>
<keyword evidence="9 21" id="KW-1133">Transmembrane helix</keyword>
<evidence type="ECO:0000256" key="9">
    <source>
        <dbReference type="ARBA" id="ARBA00022989"/>
    </source>
</evidence>
<keyword evidence="12 21" id="KW-0472">Membrane</keyword>
<dbReference type="InterPro" id="IPR002172">
    <property type="entry name" value="LDrepeatLR_classA_rpt"/>
</dbReference>
<evidence type="ECO:0000256" key="18">
    <source>
        <dbReference type="ARBA" id="ARBA00039377"/>
    </source>
</evidence>
<feature type="transmembrane region" description="Helical" evidence="21">
    <location>
        <begin position="133"/>
        <end position="158"/>
    </location>
</feature>
<evidence type="ECO:0000256" key="11">
    <source>
        <dbReference type="ARBA" id="ARBA00023034"/>
    </source>
</evidence>
<evidence type="ECO:0000256" key="10">
    <source>
        <dbReference type="ARBA" id="ARBA00023006"/>
    </source>
</evidence>
<keyword evidence="6 21" id="KW-0812">Transmembrane</keyword>
<comment type="subcellular location">
    <subcellularLocation>
        <location evidence="1">Cell membrane</location>
        <topology evidence="1">Single-pass type I membrane protein</topology>
    </subcellularLocation>
    <subcellularLocation>
        <location evidence="3">Golgi apparatus membrane</location>
        <topology evidence="3">Single-pass type I membrane protein</topology>
    </subcellularLocation>
    <subcellularLocation>
        <location evidence="16">Late endosome membrane</location>
        <topology evidence="16">Single-pass type I membrane protein</topology>
    </subcellularLocation>
    <subcellularLocation>
        <location evidence="2">Lysosome membrane</location>
        <topology evidence="2">Single-pass type I membrane protein</topology>
    </subcellularLocation>
</comment>
<protein>
    <recommendedName>
        <fullName evidence="18">Transmembrane protein 59</fullName>
    </recommendedName>
</protein>
<evidence type="ECO:0000256" key="20">
    <source>
        <dbReference type="SAM" id="MobiDB-lite"/>
    </source>
</evidence>
<evidence type="ECO:0000256" key="19">
    <source>
        <dbReference type="ARBA" id="ARBA00045285"/>
    </source>
</evidence>
<dbReference type="GO" id="GO:0006914">
    <property type="term" value="P:autophagy"/>
    <property type="evidence" value="ECO:0007669"/>
    <property type="project" value="UniProtKB-KW"/>
</dbReference>
<evidence type="ECO:0000313" key="23">
    <source>
        <dbReference type="EMBL" id="EMP33589.1"/>
    </source>
</evidence>
<dbReference type="GO" id="GO:0010508">
    <property type="term" value="P:positive regulation of autophagy"/>
    <property type="evidence" value="ECO:0007669"/>
    <property type="project" value="TreeGrafter"/>
</dbReference>
<keyword evidence="8" id="KW-0967">Endosome</keyword>
<dbReference type="PANTHER" id="PTHR28652:SF3">
    <property type="entry name" value="TRANSMEMBRANE PROTEIN 59"/>
    <property type="match status" value="1"/>
</dbReference>
<accession>M7B8W4</accession>
<dbReference type="GO" id="GO:0005765">
    <property type="term" value="C:lysosomal membrane"/>
    <property type="evidence" value="ECO:0007669"/>
    <property type="project" value="UniProtKB-SubCell"/>
</dbReference>
<evidence type="ECO:0000256" key="1">
    <source>
        <dbReference type="ARBA" id="ARBA00004251"/>
    </source>
</evidence>
<name>M7B8W4_CHEMY</name>
<evidence type="ECO:0000256" key="12">
    <source>
        <dbReference type="ARBA" id="ARBA00023136"/>
    </source>
</evidence>
<evidence type="ECO:0000256" key="5">
    <source>
        <dbReference type="ARBA" id="ARBA00022475"/>
    </source>
</evidence>
<comment type="subunit">
    <text evidence="17">Interacts with ATG16L1 (via WD repeats).</text>
</comment>
<evidence type="ECO:0000256" key="8">
    <source>
        <dbReference type="ARBA" id="ARBA00022753"/>
    </source>
</evidence>
<evidence type="ECO:0000256" key="16">
    <source>
        <dbReference type="ARBA" id="ARBA00037817"/>
    </source>
</evidence>
<evidence type="ECO:0000256" key="15">
    <source>
        <dbReference type="ARBA" id="ARBA00023228"/>
    </source>
</evidence>
<dbReference type="EMBL" id="KB535465">
    <property type="protein sequence ID" value="EMP33589.1"/>
    <property type="molecule type" value="Genomic_DNA"/>
</dbReference>
<dbReference type="STRING" id="8469.M7B8W4"/>
<evidence type="ECO:0000259" key="22">
    <source>
        <dbReference type="Pfam" id="PF25241"/>
    </source>
</evidence>
<evidence type="ECO:0000256" key="13">
    <source>
        <dbReference type="ARBA" id="ARBA00023157"/>
    </source>
</evidence>
<dbReference type="SUPFAM" id="SSF57424">
    <property type="entry name" value="LDL receptor-like module"/>
    <property type="match status" value="1"/>
</dbReference>
<keyword evidence="5" id="KW-1003">Cell membrane</keyword>
<feature type="domain" description="LDLRAD1-like C-terminal" evidence="22">
    <location>
        <begin position="211"/>
        <end position="250"/>
    </location>
</feature>